<evidence type="ECO:0000259" key="3">
    <source>
        <dbReference type="PROSITE" id="PS50110"/>
    </source>
</evidence>
<evidence type="ECO:0000256" key="2">
    <source>
        <dbReference type="PROSITE-ProRule" id="PRU00169"/>
    </source>
</evidence>
<dbReference type="InterPro" id="IPR001789">
    <property type="entry name" value="Sig_transdc_resp-reg_receiver"/>
</dbReference>
<dbReference type="Gene3D" id="3.40.50.2300">
    <property type="match status" value="1"/>
</dbReference>
<organism evidence="5 6">
    <name type="scientific">Undibacterium danionis</name>
    <dbReference type="NCBI Taxonomy" id="1812100"/>
    <lineage>
        <taxon>Bacteria</taxon>
        <taxon>Pseudomonadati</taxon>
        <taxon>Pseudomonadota</taxon>
        <taxon>Betaproteobacteria</taxon>
        <taxon>Burkholderiales</taxon>
        <taxon>Oxalobacteraceae</taxon>
        <taxon>Undibacterium</taxon>
    </lineage>
</organism>
<dbReference type="PROSITE" id="PS50110">
    <property type="entry name" value="RESPONSE_REGULATORY"/>
    <property type="match status" value="1"/>
</dbReference>
<dbReference type="InterPro" id="IPR011006">
    <property type="entry name" value="CheY-like_superfamily"/>
</dbReference>
<dbReference type="PROSITE" id="PS50930">
    <property type="entry name" value="HTH_LYTTR"/>
    <property type="match status" value="1"/>
</dbReference>
<dbReference type="Gene3D" id="2.40.50.1020">
    <property type="entry name" value="LytTr DNA-binding domain"/>
    <property type="match status" value="1"/>
</dbReference>
<keyword evidence="6" id="KW-1185">Reference proteome</keyword>
<name>A0ABV6IGP7_9BURK</name>
<dbReference type="EMBL" id="JBHLXJ010000015">
    <property type="protein sequence ID" value="MFC0351010.1"/>
    <property type="molecule type" value="Genomic_DNA"/>
</dbReference>
<dbReference type="Pfam" id="PF00072">
    <property type="entry name" value="Response_reg"/>
    <property type="match status" value="1"/>
</dbReference>
<feature type="modified residue" description="4-aspartylphosphate" evidence="2">
    <location>
        <position position="59"/>
    </location>
</feature>
<sequence>MNRPTILIVDDEAPARARMTTLISDIQDTCPCELVGEAADGQTALDTLVDKQPDIVLLDVQMPGMNGIELAQHIAHAKLPHPPSVIFVTAYDDYALKAFEVHAMDYLLKPVRATRLDEALRRVLQLRAQTAVQPMQAISGQGQTSFSDALKPIAKTRQNFSVLEKNRVLLIPIRDVLFLKAEQKYVTIQTRTRAYLTEESLVSIEAELGEVFVRAHRNALVARDAIVGVERAVQTIDVEQEGEKSSDSWQVIVRDSSERLPISRRQWPVIKAIVR</sequence>
<evidence type="ECO:0000259" key="4">
    <source>
        <dbReference type="PROSITE" id="PS50930"/>
    </source>
</evidence>
<dbReference type="RefSeq" id="WP_390213563.1">
    <property type="nucleotide sequence ID" value="NZ_JBHLXJ010000015.1"/>
</dbReference>
<keyword evidence="1" id="KW-0238">DNA-binding</keyword>
<dbReference type="PANTHER" id="PTHR48111:SF3">
    <property type="entry name" value="TRANSCRIPTIONAL REGULATORY PROTEIN BTSR"/>
    <property type="match status" value="1"/>
</dbReference>
<dbReference type="InterPro" id="IPR007492">
    <property type="entry name" value="LytTR_DNA-bd_dom"/>
</dbReference>
<protein>
    <submittedName>
        <fullName evidence="5">LytR/AlgR family response regulator transcription factor</fullName>
    </submittedName>
</protein>
<dbReference type="Proteomes" id="UP001589844">
    <property type="component" value="Unassembled WGS sequence"/>
</dbReference>
<dbReference type="SUPFAM" id="SSF52172">
    <property type="entry name" value="CheY-like"/>
    <property type="match status" value="1"/>
</dbReference>
<accession>A0ABV6IGP7</accession>
<dbReference type="SMART" id="SM00448">
    <property type="entry name" value="REC"/>
    <property type="match status" value="1"/>
</dbReference>
<feature type="domain" description="HTH LytTR-type" evidence="4">
    <location>
        <begin position="160"/>
        <end position="275"/>
    </location>
</feature>
<keyword evidence="2" id="KW-0597">Phosphoprotein</keyword>
<gene>
    <name evidence="5" type="ORF">ACFFJH_14425</name>
</gene>
<dbReference type="SMART" id="SM00850">
    <property type="entry name" value="LytTR"/>
    <property type="match status" value="1"/>
</dbReference>
<dbReference type="InterPro" id="IPR039420">
    <property type="entry name" value="WalR-like"/>
</dbReference>
<feature type="domain" description="Response regulatory" evidence="3">
    <location>
        <begin position="5"/>
        <end position="124"/>
    </location>
</feature>
<evidence type="ECO:0000313" key="5">
    <source>
        <dbReference type="EMBL" id="MFC0351010.1"/>
    </source>
</evidence>
<dbReference type="PANTHER" id="PTHR48111">
    <property type="entry name" value="REGULATOR OF RPOS"/>
    <property type="match status" value="1"/>
</dbReference>
<evidence type="ECO:0000256" key="1">
    <source>
        <dbReference type="ARBA" id="ARBA00023125"/>
    </source>
</evidence>
<comment type="caution">
    <text evidence="5">The sequence shown here is derived from an EMBL/GenBank/DDBJ whole genome shotgun (WGS) entry which is preliminary data.</text>
</comment>
<proteinExistence type="predicted"/>
<dbReference type="Pfam" id="PF04397">
    <property type="entry name" value="LytTR"/>
    <property type="match status" value="1"/>
</dbReference>
<reference evidence="5 6" key="1">
    <citation type="submission" date="2024-09" db="EMBL/GenBank/DDBJ databases">
        <authorList>
            <person name="Sun Q."/>
            <person name="Mori K."/>
        </authorList>
    </citation>
    <scope>NUCLEOTIDE SEQUENCE [LARGE SCALE GENOMIC DNA]</scope>
    <source>
        <strain evidence="5 6">CCM 8677</strain>
    </source>
</reference>
<evidence type="ECO:0000313" key="6">
    <source>
        <dbReference type="Proteomes" id="UP001589844"/>
    </source>
</evidence>